<keyword evidence="2" id="KW-0378">Hydrolase</keyword>
<dbReference type="InterPro" id="IPR029058">
    <property type="entry name" value="AB_hydrolase_fold"/>
</dbReference>
<evidence type="ECO:0000313" key="4">
    <source>
        <dbReference type="EMBL" id="PNY29980.1"/>
    </source>
</evidence>
<dbReference type="InterPro" id="IPR005645">
    <property type="entry name" value="FSH-like_dom"/>
</dbReference>
<name>A0A2K3QR12_9HYPO</name>
<feature type="domain" description="Serine hydrolase" evidence="3">
    <location>
        <begin position="8"/>
        <end position="241"/>
    </location>
</feature>
<dbReference type="PANTHER" id="PTHR48070">
    <property type="entry name" value="ESTERASE OVCA2"/>
    <property type="match status" value="1"/>
</dbReference>
<sequence length="291" mass="33558">MAHSVFDKPRILCLHGGGASAQIFQAQMRYISKYLQHHFRFVFVDAPWISDKHPALKPAFPHMNPCYRWARWLEEQPPLEEASAANEVEVALMNAMADDEGTGEWVGLLGFSQGAKMAFSILQESQLRARENRMLKGYAGVHWQFGIIMAGRGPPLCLSSLSRQRKGYSSFTQLPYYRDESMRYSLFGDRLQIPTLHVHGLRDEGLEAHRELLAYYTAPEYARLIEWDGGHRLPIKSEDVRRVAEAIKEDQYDQLDVKPYRDIEKVDKRGEKMDKGKENPSCSRFMILTYE</sequence>
<dbReference type="SUPFAM" id="SSF53474">
    <property type="entry name" value="alpha/beta-Hydrolases"/>
    <property type="match status" value="1"/>
</dbReference>
<proteinExistence type="inferred from homology"/>
<evidence type="ECO:0000256" key="2">
    <source>
        <dbReference type="ARBA" id="ARBA00022801"/>
    </source>
</evidence>
<dbReference type="GO" id="GO:0044550">
    <property type="term" value="P:secondary metabolite biosynthetic process"/>
    <property type="evidence" value="ECO:0007669"/>
    <property type="project" value="TreeGrafter"/>
</dbReference>
<dbReference type="Pfam" id="PF03959">
    <property type="entry name" value="FSH1"/>
    <property type="match status" value="1"/>
</dbReference>
<dbReference type="EMBL" id="NRSZ01000017">
    <property type="protein sequence ID" value="PNY29980.1"/>
    <property type="molecule type" value="Genomic_DNA"/>
</dbReference>
<accession>A0A2K3QR12</accession>
<dbReference type="GO" id="GO:0005634">
    <property type="term" value="C:nucleus"/>
    <property type="evidence" value="ECO:0007669"/>
    <property type="project" value="TreeGrafter"/>
</dbReference>
<evidence type="ECO:0000256" key="1">
    <source>
        <dbReference type="ARBA" id="ARBA00005863"/>
    </source>
</evidence>
<dbReference type="OrthoDB" id="2094269at2759"/>
<dbReference type="Gene3D" id="3.40.50.1820">
    <property type="entry name" value="alpha/beta hydrolase"/>
    <property type="match status" value="1"/>
</dbReference>
<dbReference type="GO" id="GO:0016787">
    <property type="term" value="F:hydrolase activity"/>
    <property type="evidence" value="ECO:0007669"/>
    <property type="project" value="UniProtKB-KW"/>
</dbReference>
<dbReference type="InterPro" id="IPR050593">
    <property type="entry name" value="LovG"/>
</dbReference>
<reference evidence="4 5" key="1">
    <citation type="submission" date="2017-08" db="EMBL/GenBank/DDBJ databases">
        <title>Harnessing the power of phylogenomics to disentangle the directionality and signatures of interkingdom host jumping in the parasitic fungal genus Tolypocladium.</title>
        <authorList>
            <person name="Quandt C.A."/>
            <person name="Patterson W."/>
            <person name="Spatafora J.W."/>
        </authorList>
    </citation>
    <scope>NUCLEOTIDE SEQUENCE [LARGE SCALE GENOMIC DNA]</scope>
    <source>
        <strain evidence="4 5">CBS 113982</strain>
    </source>
</reference>
<evidence type="ECO:0000313" key="5">
    <source>
        <dbReference type="Proteomes" id="UP000236621"/>
    </source>
</evidence>
<evidence type="ECO:0000259" key="3">
    <source>
        <dbReference type="Pfam" id="PF03959"/>
    </source>
</evidence>
<comment type="similarity">
    <text evidence="1">Belongs to the LovG family.</text>
</comment>
<organism evidence="4 5">
    <name type="scientific">Tolypocladium capitatum</name>
    <dbReference type="NCBI Taxonomy" id="45235"/>
    <lineage>
        <taxon>Eukaryota</taxon>
        <taxon>Fungi</taxon>
        <taxon>Dikarya</taxon>
        <taxon>Ascomycota</taxon>
        <taxon>Pezizomycotina</taxon>
        <taxon>Sordariomycetes</taxon>
        <taxon>Hypocreomycetidae</taxon>
        <taxon>Hypocreales</taxon>
        <taxon>Ophiocordycipitaceae</taxon>
        <taxon>Tolypocladium</taxon>
    </lineage>
</organism>
<dbReference type="PANTHER" id="PTHR48070:SF3">
    <property type="entry name" value="ESTERASE DBAE-RELATED"/>
    <property type="match status" value="1"/>
</dbReference>
<dbReference type="Proteomes" id="UP000236621">
    <property type="component" value="Unassembled WGS sequence"/>
</dbReference>
<dbReference type="AlphaFoldDB" id="A0A2K3QR12"/>
<protein>
    <recommendedName>
        <fullName evidence="3">Serine hydrolase domain-containing protein</fullName>
    </recommendedName>
</protein>
<dbReference type="GO" id="GO:0005737">
    <property type="term" value="C:cytoplasm"/>
    <property type="evidence" value="ECO:0007669"/>
    <property type="project" value="TreeGrafter"/>
</dbReference>
<gene>
    <name evidence="4" type="ORF">TCAP_00108</name>
</gene>
<keyword evidence="5" id="KW-1185">Reference proteome</keyword>
<comment type="caution">
    <text evidence="4">The sequence shown here is derived from an EMBL/GenBank/DDBJ whole genome shotgun (WGS) entry which is preliminary data.</text>
</comment>